<evidence type="ECO:0008006" key="6">
    <source>
        <dbReference type="Google" id="ProtNLM"/>
    </source>
</evidence>
<feature type="domain" description="GST N-terminal" evidence="2">
    <location>
        <begin position="3"/>
        <end position="92"/>
    </location>
</feature>
<comment type="caution">
    <text evidence="4">The sequence shown here is derived from an EMBL/GenBank/DDBJ whole genome shotgun (WGS) entry which is preliminary data.</text>
</comment>
<dbReference type="InterPro" id="IPR036249">
    <property type="entry name" value="Thioredoxin-like_sf"/>
</dbReference>
<dbReference type="GO" id="GO:0045174">
    <property type="term" value="F:glutathione dehydrogenase (ascorbate) activity"/>
    <property type="evidence" value="ECO:0007669"/>
    <property type="project" value="UniProtKB-ARBA"/>
</dbReference>
<dbReference type="Pfam" id="PF13417">
    <property type="entry name" value="GST_N_3"/>
    <property type="match status" value="1"/>
</dbReference>
<feature type="domain" description="GST C-terminal" evidence="3">
    <location>
        <begin position="97"/>
        <end position="228"/>
    </location>
</feature>
<dbReference type="InterPro" id="IPR040079">
    <property type="entry name" value="Glutathione_S-Trfase"/>
</dbReference>
<protein>
    <recommendedName>
        <fullName evidence="6">Glutathione S-transferase</fullName>
    </recommendedName>
</protein>
<accession>A0AAV5GBN8</accession>
<keyword evidence="1" id="KW-0560">Oxidoreductase</keyword>
<evidence type="ECO:0000259" key="3">
    <source>
        <dbReference type="PROSITE" id="PS50405"/>
    </source>
</evidence>
<evidence type="ECO:0000256" key="1">
    <source>
        <dbReference type="ARBA" id="ARBA00023002"/>
    </source>
</evidence>
<dbReference type="InterPro" id="IPR005442">
    <property type="entry name" value="GST_omega"/>
</dbReference>
<sequence>MVQPLTIYSARVCPWAQRATLALREVGAYKNNQVEHVEIDLQNKPDWYASKVNPASKVPVIRVGSEGDQDTVYIPESGVLLELVADLYPESGLSPKDPVKRAEARYYAQRFQDIVNAPLGQLLYQGKADAASSLLQGVSEWQQFLARYPGPFLLGEQVTIGDLAVAPFIGRLFSVAMAGLVPFEVNDRLTTDADFEPFRAYHQALTSRESWKETFDEPYIVEKSKARIEALKKQQ</sequence>
<proteinExistence type="predicted"/>
<dbReference type="SFLD" id="SFLDG00358">
    <property type="entry name" value="Main_(cytGST)"/>
    <property type="match status" value="1"/>
</dbReference>
<dbReference type="Proteomes" id="UP001342314">
    <property type="component" value="Unassembled WGS sequence"/>
</dbReference>
<dbReference type="PRINTS" id="PR01625">
    <property type="entry name" value="GSTRNSFRASEO"/>
</dbReference>
<dbReference type="AlphaFoldDB" id="A0AAV5GBN8"/>
<dbReference type="PROSITE" id="PS50405">
    <property type="entry name" value="GST_CTER"/>
    <property type="match status" value="1"/>
</dbReference>
<dbReference type="GO" id="GO:0005737">
    <property type="term" value="C:cytoplasm"/>
    <property type="evidence" value="ECO:0007669"/>
    <property type="project" value="InterPro"/>
</dbReference>
<dbReference type="InterPro" id="IPR050983">
    <property type="entry name" value="GST_Omega/HSP26"/>
</dbReference>
<dbReference type="PROSITE" id="PS50404">
    <property type="entry name" value="GST_NTER"/>
    <property type="match status" value="1"/>
</dbReference>
<dbReference type="PANTHER" id="PTHR43968:SF8">
    <property type="entry name" value="S-TRANSFERASE, PUTATIVE (AFU_ORTHOLOGUE AFUA_2G00590)-RELATED"/>
    <property type="match status" value="1"/>
</dbReference>
<evidence type="ECO:0000313" key="5">
    <source>
        <dbReference type="Proteomes" id="UP001342314"/>
    </source>
</evidence>
<dbReference type="SUPFAM" id="SSF52833">
    <property type="entry name" value="Thioredoxin-like"/>
    <property type="match status" value="1"/>
</dbReference>
<dbReference type="SUPFAM" id="SSF47616">
    <property type="entry name" value="GST C-terminal domain-like"/>
    <property type="match status" value="1"/>
</dbReference>
<dbReference type="PANTHER" id="PTHR43968">
    <property type="match status" value="1"/>
</dbReference>
<dbReference type="Gene3D" id="3.40.30.10">
    <property type="entry name" value="Glutaredoxin"/>
    <property type="match status" value="1"/>
</dbReference>
<gene>
    <name evidence="4" type="ORF">Rhopal_002860-T1</name>
</gene>
<dbReference type="InterPro" id="IPR010987">
    <property type="entry name" value="Glutathione-S-Trfase_C-like"/>
</dbReference>
<evidence type="ECO:0000313" key="4">
    <source>
        <dbReference type="EMBL" id="GJN89871.1"/>
    </source>
</evidence>
<keyword evidence="5" id="KW-1185">Reference proteome</keyword>
<reference evidence="4 5" key="1">
    <citation type="submission" date="2021-12" db="EMBL/GenBank/DDBJ databases">
        <title>High titer production of polyol ester of fatty acids by Rhodotorula paludigena BS15 towards product separation-free biomass refinery.</title>
        <authorList>
            <person name="Mano J."/>
            <person name="Ono H."/>
            <person name="Tanaka T."/>
            <person name="Naito K."/>
            <person name="Sushida H."/>
            <person name="Ike M."/>
            <person name="Tokuyasu K."/>
            <person name="Kitaoka M."/>
        </authorList>
    </citation>
    <scope>NUCLEOTIDE SEQUENCE [LARGE SCALE GENOMIC DNA]</scope>
    <source>
        <strain evidence="4 5">BS15</strain>
    </source>
</reference>
<dbReference type="SFLD" id="SFLDS00019">
    <property type="entry name" value="Glutathione_Transferase_(cytos"/>
    <property type="match status" value="1"/>
</dbReference>
<name>A0AAV5GBN8_9BASI</name>
<dbReference type="Gene3D" id="1.20.1050.10">
    <property type="match status" value="1"/>
</dbReference>
<dbReference type="InterPro" id="IPR004045">
    <property type="entry name" value="Glutathione_S-Trfase_N"/>
</dbReference>
<dbReference type="EMBL" id="BQKY01000005">
    <property type="protein sequence ID" value="GJN89871.1"/>
    <property type="molecule type" value="Genomic_DNA"/>
</dbReference>
<evidence type="ECO:0000259" key="2">
    <source>
        <dbReference type="PROSITE" id="PS50404"/>
    </source>
</evidence>
<organism evidence="4 5">
    <name type="scientific">Rhodotorula paludigena</name>
    <dbReference type="NCBI Taxonomy" id="86838"/>
    <lineage>
        <taxon>Eukaryota</taxon>
        <taxon>Fungi</taxon>
        <taxon>Dikarya</taxon>
        <taxon>Basidiomycota</taxon>
        <taxon>Pucciniomycotina</taxon>
        <taxon>Microbotryomycetes</taxon>
        <taxon>Sporidiobolales</taxon>
        <taxon>Sporidiobolaceae</taxon>
        <taxon>Rhodotorula</taxon>
    </lineage>
</organism>
<dbReference type="GO" id="GO:0004364">
    <property type="term" value="F:glutathione transferase activity"/>
    <property type="evidence" value="ECO:0007669"/>
    <property type="project" value="InterPro"/>
</dbReference>
<dbReference type="Pfam" id="PF13410">
    <property type="entry name" value="GST_C_2"/>
    <property type="match status" value="1"/>
</dbReference>
<dbReference type="InterPro" id="IPR036282">
    <property type="entry name" value="Glutathione-S-Trfase_C_sf"/>
</dbReference>